<dbReference type="Proteomes" id="UP000294664">
    <property type="component" value="Unassembled WGS sequence"/>
</dbReference>
<reference evidence="1 2" key="1">
    <citation type="submission" date="2019-03" db="EMBL/GenBank/DDBJ databases">
        <title>Genomic Encyclopedia of Type Strains, Phase IV (KMG-IV): sequencing the most valuable type-strain genomes for metagenomic binning, comparative biology and taxonomic classification.</title>
        <authorList>
            <person name="Goeker M."/>
        </authorList>
    </citation>
    <scope>NUCLEOTIDE SEQUENCE [LARGE SCALE GENOMIC DNA]</scope>
    <source>
        <strain evidence="1 2">DSM 9035</strain>
    </source>
</reference>
<dbReference type="EMBL" id="SMAI01000001">
    <property type="protein sequence ID" value="TCT08001.1"/>
    <property type="molecule type" value="Genomic_DNA"/>
</dbReference>
<organism evidence="1 2">
    <name type="scientific">Aquabacter spiritensis</name>
    <dbReference type="NCBI Taxonomy" id="933073"/>
    <lineage>
        <taxon>Bacteria</taxon>
        <taxon>Pseudomonadati</taxon>
        <taxon>Pseudomonadota</taxon>
        <taxon>Alphaproteobacteria</taxon>
        <taxon>Hyphomicrobiales</taxon>
        <taxon>Xanthobacteraceae</taxon>
        <taxon>Aquabacter</taxon>
    </lineage>
</organism>
<dbReference type="RefSeq" id="WP_165933615.1">
    <property type="nucleotide sequence ID" value="NZ_SMAI01000001.1"/>
</dbReference>
<evidence type="ECO:0000313" key="1">
    <source>
        <dbReference type="EMBL" id="TCT08001.1"/>
    </source>
</evidence>
<evidence type="ECO:0008006" key="3">
    <source>
        <dbReference type="Google" id="ProtNLM"/>
    </source>
</evidence>
<sequence>MRDLPDYSLGEWARAAPLAHGVRRLRNVAVDAYYARRPAAGHAALARELAGLDGRFVAFTIAFNLPEAVALLSQGLARVHPGVPLVVCDNSDDPAARARIAALCAARGHVYCALPRPPAIGSRGNASRSHAVALNWVWRNLIRPSRPSGFALLDHDLVPLVPDDLAARVAHHPIHGMVRRGPRGAWYLWPGFSLFDFSAVAGLKLDFGTDTPRGLDTGGQNWRVLYRRLAPSDIGRARTFQVLLEDPEVGAPEPFLLVDGFLHVGGAGHRGGGAAALARVRRAYEADPDGLFARLMAGAVPIAPTD</sequence>
<name>A0A4R3M404_9HYPH</name>
<proteinExistence type="predicted"/>
<protein>
    <recommendedName>
        <fullName evidence="3">Glycosyl transferase family 2</fullName>
    </recommendedName>
</protein>
<keyword evidence="2" id="KW-1185">Reference proteome</keyword>
<gene>
    <name evidence="1" type="ORF">EDC64_101520</name>
</gene>
<dbReference type="AlphaFoldDB" id="A0A4R3M404"/>
<accession>A0A4R3M404</accession>
<comment type="caution">
    <text evidence="1">The sequence shown here is derived from an EMBL/GenBank/DDBJ whole genome shotgun (WGS) entry which is preliminary data.</text>
</comment>
<evidence type="ECO:0000313" key="2">
    <source>
        <dbReference type="Proteomes" id="UP000294664"/>
    </source>
</evidence>